<dbReference type="AlphaFoldDB" id="A0A840UN51"/>
<dbReference type="EMBL" id="JACHEO010000003">
    <property type="protein sequence ID" value="MBB5347202.1"/>
    <property type="molecule type" value="Genomic_DNA"/>
</dbReference>
<name>A0A840UN51_9BACT</name>
<dbReference type="Proteomes" id="UP000539642">
    <property type="component" value="Unassembled WGS sequence"/>
</dbReference>
<organism evidence="1 2">
    <name type="scientific">Desulfoprunum benzoelyticum</name>
    <dbReference type="NCBI Taxonomy" id="1506996"/>
    <lineage>
        <taxon>Bacteria</taxon>
        <taxon>Pseudomonadati</taxon>
        <taxon>Thermodesulfobacteriota</taxon>
        <taxon>Desulfobulbia</taxon>
        <taxon>Desulfobulbales</taxon>
        <taxon>Desulfobulbaceae</taxon>
        <taxon>Desulfoprunum</taxon>
    </lineage>
</organism>
<comment type="caution">
    <text evidence="1">The sequence shown here is derived from an EMBL/GenBank/DDBJ whole genome shotgun (WGS) entry which is preliminary data.</text>
</comment>
<evidence type="ECO:0000313" key="2">
    <source>
        <dbReference type="Proteomes" id="UP000539642"/>
    </source>
</evidence>
<proteinExistence type="predicted"/>
<protein>
    <submittedName>
        <fullName evidence="1">Uncharacterized protein</fullName>
    </submittedName>
</protein>
<keyword evidence="2" id="KW-1185">Reference proteome</keyword>
<evidence type="ECO:0000313" key="1">
    <source>
        <dbReference type="EMBL" id="MBB5347202.1"/>
    </source>
</evidence>
<sequence length="71" mass="8375">MKDELEELIDVAHDLFGDYSIYEVMDLEDRASAIERMVEVYGGSVDLGKMERYFSILDQIREWREPAAMQR</sequence>
<accession>A0A840UN51</accession>
<gene>
    <name evidence="1" type="ORF">HNQ81_000915</name>
</gene>
<reference evidence="1 2" key="1">
    <citation type="submission" date="2020-08" db="EMBL/GenBank/DDBJ databases">
        <title>Genomic Encyclopedia of Type Strains, Phase IV (KMG-IV): sequencing the most valuable type-strain genomes for metagenomic binning, comparative biology and taxonomic classification.</title>
        <authorList>
            <person name="Goeker M."/>
        </authorList>
    </citation>
    <scope>NUCLEOTIDE SEQUENCE [LARGE SCALE GENOMIC DNA]</scope>
    <source>
        <strain evidence="1 2">DSM 28570</strain>
    </source>
</reference>
<dbReference type="RefSeq" id="WP_183348742.1">
    <property type="nucleotide sequence ID" value="NZ_JACHEO010000003.1"/>
</dbReference>